<dbReference type="GO" id="GO:0009451">
    <property type="term" value="P:RNA modification"/>
    <property type="evidence" value="ECO:0007669"/>
    <property type="project" value="InterPro"/>
</dbReference>
<dbReference type="InterPro" id="IPR046848">
    <property type="entry name" value="E_motif"/>
</dbReference>
<dbReference type="RefSeq" id="XP_015867019.3">
    <property type="nucleotide sequence ID" value="XM_016011533.4"/>
</dbReference>
<accession>A0A6P3YTP2</accession>
<evidence type="ECO:0000313" key="3">
    <source>
        <dbReference type="Proteomes" id="UP001652623"/>
    </source>
</evidence>
<dbReference type="Gene3D" id="1.25.40.10">
    <property type="entry name" value="Tetratricopeptide repeat domain"/>
    <property type="match status" value="4"/>
</dbReference>
<sequence>MRSLKQGLIYHVHTIKAGFTPTIFSSNQLIHLYSNHGLVHEAWNLFDEMPQRNVFSWNAIISAYIKAKNLKQARVLFDSASQRDLVSYNSMLSGYVNEDGFETKAMELFREMQSSPHNVRIDEFSLTTMLNLIAKLAVVTYGRQLHSFMVKTGNFSSGFAVSSLIDMYSKCGCFQEARQVFHGCDEVIDPVSKNAMVAACCREGELEMAIDLFQRESELNDTVSWNTLISGFAQNGYEEESLKLFGHMSESVCRWNEHTFSSVLSACAGLRSLKVGKEIHAFVLKNGLTLNPFISSGIVDVYCKCGNMRYAESVHAGMGIRNSFSITSMILGHSSQGNMVKARQLFDSLVEKSSVVWTALFCGYVKSHQCEAVFELLSEFREKESIVAEALIIISVLSACAIQAALDPGKQVHAYILRSGIEMDKKLTSALVDMYSKCGSLIYAEKIFQRKFDRDSILYNVMLAGYARHGNEQRAIQHYEEMLERGFRPDAVTILALLSACSHRGLIELGEQFFHSMKKDYNILPEIDHYACMIDMYGRANELGKAITFMRKIPIELDAVTLGAFLNACRINGNTELARMAEGLLLQLEGCNGDRYVQLANVYAAEGNWDEMGRIRKKMRGKDIKKTAGCSWLYVENGVHIFTSGDRSHSKSEAIYLTLASLTEELYM</sequence>
<keyword evidence="3" id="KW-1185">Reference proteome</keyword>
<dbReference type="AlphaFoldDB" id="A0A6P3YTP2"/>
<gene>
    <name evidence="4" type="primary">LOC107404574</name>
</gene>
<feature type="repeat" description="PPR" evidence="2">
    <location>
        <begin position="22"/>
        <end position="56"/>
    </location>
</feature>
<keyword evidence="1" id="KW-0677">Repeat</keyword>
<dbReference type="Pfam" id="PF13041">
    <property type="entry name" value="PPR_2"/>
    <property type="match status" value="2"/>
</dbReference>
<feature type="repeat" description="PPR" evidence="2">
    <location>
        <begin position="84"/>
        <end position="119"/>
    </location>
</feature>
<dbReference type="GeneID" id="107404574"/>
<feature type="repeat" description="PPR" evidence="2">
    <location>
        <begin position="189"/>
        <end position="219"/>
    </location>
</feature>
<dbReference type="InterPro" id="IPR046960">
    <property type="entry name" value="PPR_At4g14850-like_plant"/>
</dbReference>
<name>A0A6P3YTP2_ZIZJJ</name>
<dbReference type="Pfam" id="PF01535">
    <property type="entry name" value="PPR"/>
    <property type="match status" value="7"/>
</dbReference>
<protein>
    <submittedName>
        <fullName evidence="4">Pentatricopeptide repeat-containing protein At3g18840</fullName>
    </submittedName>
</protein>
<dbReference type="PANTHER" id="PTHR47926">
    <property type="entry name" value="PENTATRICOPEPTIDE REPEAT-CONTAINING PROTEIN"/>
    <property type="match status" value="1"/>
</dbReference>
<dbReference type="PROSITE" id="PS51375">
    <property type="entry name" value="PPR"/>
    <property type="match status" value="5"/>
</dbReference>
<dbReference type="KEGG" id="zju:107404574"/>
<dbReference type="InterPro" id="IPR002885">
    <property type="entry name" value="PPR_rpt"/>
</dbReference>
<dbReference type="InParanoid" id="A0A6P3YTP2"/>
<evidence type="ECO:0000256" key="1">
    <source>
        <dbReference type="ARBA" id="ARBA00022737"/>
    </source>
</evidence>
<dbReference type="NCBIfam" id="TIGR00756">
    <property type="entry name" value="PPR"/>
    <property type="match status" value="6"/>
</dbReference>
<dbReference type="FunCoup" id="A0A6P3YTP2">
    <property type="interactions" value="209"/>
</dbReference>
<evidence type="ECO:0000313" key="4">
    <source>
        <dbReference type="RefSeq" id="XP_015867019.3"/>
    </source>
</evidence>
<feature type="repeat" description="PPR" evidence="2">
    <location>
        <begin position="221"/>
        <end position="255"/>
    </location>
</feature>
<dbReference type="GO" id="GO:0003723">
    <property type="term" value="F:RNA binding"/>
    <property type="evidence" value="ECO:0007669"/>
    <property type="project" value="InterPro"/>
</dbReference>
<proteinExistence type="predicted"/>
<evidence type="ECO:0000256" key="2">
    <source>
        <dbReference type="PROSITE-ProRule" id="PRU00708"/>
    </source>
</evidence>
<dbReference type="InterPro" id="IPR011990">
    <property type="entry name" value="TPR-like_helical_dom_sf"/>
</dbReference>
<dbReference type="PANTHER" id="PTHR47926:SF387">
    <property type="entry name" value="PENTATRICOPEPTIDE REPEAT-CONTAINING PROTEIN"/>
    <property type="match status" value="1"/>
</dbReference>
<organism evidence="3 4">
    <name type="scientific">Ziziphus jujuba</name>
    <name type="common">Chinese jujube</name>
    <name type="synonym">Ziziphus sativa</name>
    <dbReference type="NCBI Taxonomy" id="326968"/>
    <lineage>
        <taxon>Eukaryota</taxon>
        <taxon>Viridiplantae</taxon>
        <taxon>Streptophyta</taxon>
        <taxon>Embryophyta</taxon>
        <taxon>Tracheophyta</taxon>
        <taxon>Spermatophyta</taxon>
        <taxon>Magnoliopsida</taxon>
        <taxon>eudicotyledons</taxon>
        <taxon>Gunneridae</taxon>
        <taxon>Pentapetalae</taxon>
        <taxon>rosids</taxon>
        <taxon>fabids</taxon>
        <taxon>Rosales</taxon>
        <taxon>Rhamnaceae</taxon>
        <taxon>Paliureae</taxon>
        <taxon>Ziziphus</taxon>
    </lineage>
</organism>
<reference evidence="4" key="1">
    <citation type="submission" date="2025-08" db="UniProtKB">
        <authorList>
            <consortium name="RefSeq"/>
        </authorList>
    </citation>
    <scope>IDENTIFICATION</scope>
    <source>
        <tissue evidence="4">Seedling</tissue>
    </source>
</reference>
<feature type="repeat" description="PPR" evidence="2">
    <location>
        <begin position="455"/>
        <end position="489"/>
    </location>
</feature>
<dbReference type="Proteomes" id="UP001652623">
    <property type="component" value="Chromosome 9"/>
</dbReference>
<dbReference type="Pfam" id="PF20431">
    <property type="entry name" value="E_motif"/>
    <property type="match status" value="1"/>
</dbReference>